<reference evidence="2 3" key="1">
    <citation type="journal article" date="2016" name="Nat. Commun.">
        <title>Thousands of microbial genomes shed light on interconnected biogeochemical processes in an aquifer system.</title>
        <authorList>
            <person name="Anantharaman K."/>
            <person name="Brown C.T."/>
            <person name="Hug L.A."/>
            <person name="Sharon I."/>
            <person name="Castelle C.J."/>
            <person name="Probst A.J."/>
            <person name="Thomas B.C."/>
            <person name="Singh A."/>
            <person name="Wilkins M.J."/>
            <person name="Karaoz U."/>
            <person name="Brodie E.L."/>
            <person name="Williams K.H."/>
            <person name="Hubbard S.S."/>
            <person name="Banfield J.F."/>
        </authorList>
    </citation>
    <scope>NUCLEOTIDE SEQUENCE [LARGE SCALE GENOMIC DNA]</scope>
    <source>
        <strain evidence="3">RIFCSPLOWO2_12_FULL_64_10</strain>
    </source>
</reference>
<evidence type="ECO:0000313" key="3">
    <source>
        <dbReference type="Proteomes" id="UP000178606"/>
    </source>
</evidence>
<feature type="region of interest" description="Disordered" evidence="1">
    <location>
        <begin position="41"/>
        <end position="73"/>
    </location>
</feature>
<name>A0A1F6C4W7_HANXR</name>
<feature type="compositionally biased region" description="Basic and acidic residues" evidence="1">
    <location>
        <begin position="41"/>
        <end position="52"/>
    </location>
</feature>
<proteinExistence type="predicted"/>
<comment type="caution">
    <text evidence="2">The sequence shown here is derived from an EMBL/GenBank/DDBJ whole genome shotgun (WGS) entry which is preliminary data.</text>
</comment>
<gene>
    <name evidence="2" type="ORF">A3F84_04590</name>
</gene>
<protein>
    <submittedName>
        <fullName evidence="2">Uncharacterized protein</fullName>
    </submittedName>
</protein>
<evidence type="ECO:0000313" key="2">
    <source>
        <dbReference type="EMBL" id="OGG43887.1"/>
    </source>
</evidence>
<dbReference type="AlphaFoldDB" id="A0A1F6C4W7"/>
<accession>A0A1F6C4W7</accession>
<evidence type="ECO:0000256" key="1">
    <source>
        <dbReference type="SAM" id="MobiDB-lite"/>
    </source>
</evidence>
<organism evidence="2 3">
    <name type="scientific">Handelsmanbacteria sp. (strain RIFCSPLOWO2_12_FULL_64_10)</name>
    <dbReference type="NCBI Taxonomy" id="1817868"/>
    <lineage>
        <taxon>Bacteria</taxon>
        <taxon>Candidatus Handelsmaniibacteriota</taxon>
    </lineage>
</organism>
<sequence length="73" mass="8210">MVSRDGVHVLSQLSKTLLSVARNLYSPIIHARFVTNYKKDRGMNPDDSEHLNGLHVKRAQKEAARRAAQEAGR</sequence>
<feature type="compositionally biased region" description="Basic and acidic residues" evidence="1">
    <location>
        <begin position="59"/>
        <end position="73"/>
    </location>
</feature>
<dbReference type="EMBL" id="MFKF01000423">
    <property type="protein sequence ID" value="OGG43887.1"/>
    <property type="molecule type" value="Genomic_DNA"/>
</dbReference>
<dbReference type="Proteomes" id="UP000178606">
    <property type="component" value="Unassembled WGS sequence"/>
</dbReference>